<dbReference type="InterPro" id="IPR012341">
    <property type="entry name" value="6hp_glycosidase-like_sf"/>
</dbReference>
<dbReference type="Pfam" id="PF07470">
    <property type="entry name" value="Glyco_hydro_88"/>
    <property type="match status" value="1"/>
</dbReference>
<comment type="caution">
    <text evidence="4">The sequence shown here is derived from an EMBL/GenBank/DDBJ whole genome shotgun (WGS) entry which is preliminary data.</text>
</comment>
<evidence type="ECO:0000259" key="3">
    <source>
        <dbReference type="PROSITE" id="PS51175"/>
    </source>
</evidence>
<name>A0A316HQ49_9PSEU</name>
<reference evidence="4 5" key="1">
    <citation type="submission" date="2018-05" db="EMBL/GenBank/DDBJ databases">
        <title>Genomic Encyclopedia of Type Strains, Phase IV (KMG-IV): sequencing the most valuable type-strain genomes for metagenomic binning, comparative biology and taxonomic classification.</title>
        <authorList>
            <person name="Goeker M."/>
        </authorList>
    </citation>
    <scope>NUCLEOTIDE SEQUENCE [LARGE SCALE GENOMIC DNA]</scope>
    <source>
        <strain evidence="4 5">DSM 45480</strain>
    </source>
</reference>
<dbReference type="PROSITE" id="PS51175">
    <property type="entry name" value="CBM6"/>
    <property type="match status" value="1"/>
</dbReference>
<evidence type="ECO:0000256" key="1">
    <source>
        <dbReference type="ARBA" id="ARBA00022801"/>
    </source>
</evidence>
<sequence>MADKKAVWLVALTITALATPAAQAATTVYEAEHATRSQGVVESNHDGYTGTGFVNYDNVIGSAVEFTTYTSHARQHDLVFRYANGTTTDRPMEITVDGTPTTVPFGSTGAWTTWATKTLTVQLSQGTHTIRATATTAEGGPNLDSLTIANDVEAPRPRDWSTAVVDSTIATRPATSLGLSYTDTLFLHSVYLVHRRTGRYLDYLKAWGDARVRADGSTGNPYNDLDSMLAGNIFLDLAQATGEERYRLAAQRIRDRIATYPRTSDGGLIHNIAFTGQLWADGVFMVQPFLARAGDVDTATRQLSIYYRHLKNPEGLLRHAYSEHTGQSPEVWCRAVGWFGMATVDVLRHVPRTHPARAELMEIVRHLADGYRRFQDPSGLWFQLPIKPDLAGNWLETSCSSMYAYTISQAVEQRVLSPSYLRVARKGYRGVLSQASIGSDGRTAIAGISVGTSVGDEAYYLRRARAVNDFHGLGAFLLMNEELGLAPK</sequence>
<dbReference type="Gene3D" id="1.50.10.10">
    <property type="match status" value="1"/>
</dbReference>
<evidence type="ECO:0000256" key="2">
    <source>
        <dbReference type="SAM" id="SignalP"/>
    </source>
</evidence>
<gene>
    <name evidence="4" type="ORF">C8D88_11267</name>
</gene>
<dbReference type="AlphaFoldDB" id="A0A316HQ49"/>
<feature type="signal peptide" evidence="2">
    <location>
        <begin position="1"/>
        <end position="24"/>
    </location>
</feature>
<dbReference type="Pfam" id="PF03422">
    <property type="entry name" value="CBM_6"/>
    <property type="match status" value="1"/>
</dbReference>
<dbReference type="Proteomes" id="UP000246005">
    <property type="component" value="Unassembled WGS sequence"/>
</dbReference>
<accession>A0A316HQ49</accession>
<evidence type="ECO:0000313" key="5">
    <source>
        <dbReference type="Proteomes" id="UP000246005"/>
    </source>
</evidence>
<proteinExistence type="predicted"/>
<dbReference type="InterPro" id="IPR008928">
    <property type="entry name" value="6-hairpin_glycosidase_sf"/>
</dbReference>
<dbReference type="RefSeq" id="WP_109640163.1">
    <property type="nucleotide sequence ID" value="NZ_QGHB01000012.1"/>
</dbReference>
<dbReference type="InterPro" id="IPR052043">
    <property type="entry name" value="PolySaccharide_Degr_Enz"/>
</dbReference>
<organism evidence="4 5">
    <name type="scientific">Lentzea atacamensis</name>
    <dbReference type="NCBI Taxonomy" id="531938"/>
    <lineage>
        <taxon>Bacteria</taxon>
        <taxon>Bacillati</taxon>
        <taxon>Actinomycetota</taxon>
        <taxon>Actinomycetes</taxon>
        <taxon>Pseudonocardiales</taxon>
        <taxon>Pseudonocardiaceae</taxon>
        <taxon>Lentzea</taxon>
    </lineage>
</organism>
<dbReference type="SUPFAM" id="SSF48208">
    <property type="entry name" value="Six-hairpin glycosidases"/>
    <property type="match status" value="1"/>
</dbReference>
<dbReference type="InterPro" id="IPR010905">
    <property type="entry name" value="Glyco_hydro_88"/>
</dbReference>
<feature type="chain" id="PRO_5016348950" evidence="2">
    <location>
        <begin position="25"/>
        <end position="488"/>
    </location>
</feature>
<keyword evidence="2" id="KW-0732">Signal</keyword>
<dbReference type="GO" id="GO:0016787">
    <property type="term" value="F:hydrolase activity"/>
    <property type="evidence" value="ECO:0007669"/>
    <property type="project" value="UniProtKB-KW"/>
</dbReference>
<feature type="domain" description="CBM6" evidence="3">
    <location>
        <begin position="27"/>
        <end position="149"/>
    </location>
</feature>
<dbReference type="EMBL" id="QGHB01000012">
    <property type="protein sequence ID" value="PWK82817.1"/>
    <property type="molecule type" value="Genomic_DNA"/>
</dbReference>
<evidence type="ECO:0000313" key="4">
    <source>
        <dbReference type="EMBL" id="PWK82817.1"/>
    </source>
</evidence>
<dbReference type="PANTHER" id="PTHR33886">
    <property type="entry name" value="UNSATURATED RHAMNOGALACTURONAN HYDROLASE (EUROFUNG)"/>
    <property type="match status" value="1"/>
</dbReference>
<dbReference type="Gene3D" id="2.60.120.260">
    <property type="entry name" value="Galactose-binding domain-like"/>
    <property type="match status" value="1"/>
</dbReference>
<dbReference type="CDD" id="cd04082">
    <property type="entry name" value="CBM35_pectate_lyase-like"/>
    <property type="match status" value="1"/>
</dbReference>
<dbReference type="SUPFAM" id="SSF49785">
    <property type="entry name" value="Galactose-binding domain-like"/>
    <property type="match status" value="1"/>
</dbReference>
<protein>
    <submittedName>
        <fullName evidence="4">Rhamnogalacturonyl hydrolase YesR</fullName>
    </submittedName>
</protein>
<dbReference type="GO" id="GO:0005975">
    <property type="term" value="P:carbohydrate metabolic process"/>
    <property type="evidence" value="ECO:0007669"/>
    <property type="project" value="InterPro"/>
</dbReference>
<dbReference type="InterPro" id="IPR008979">
    <property type="entry name" value="Galactose-bd-like_sf"/>
</dbReference>
<keyword evidence="1 4" id="KW-0378">Hydrolase</keyword>
<dbReference type="GO" id="GO:0030246">
    <property type="term" value="F:carbohydrate binding"/>
    <property type="evidence" value="ECO:0007669"/>
    <property type="project" value="InterPro"/>
</dbReference>
<dbReference type="InterPro" id="IPR005084">
    <property type="entry name" value="CBM6"/>
</dbReference>
<dbReference type="PANTHER" id="PTHR33886:SF8">
    <property type="entry name" value="UNSATURATED RHAMNOGALACTURONAN HYDROLASE (EUROFUNG)"/>
    <property type="match status" value="1"/>
</dbReference>